<sequence>MAGNHQPYEISHMIHASLHARLYGGSYRLNNNDPWVEVYDPLPFIDFVRSEKERIADVFKKTLPMDEQAIDVEEPGVEAQGMPAIERRRRFRERYTVEREIRGNDYVSRQQIVYKSLSNGRTCAFEYPFIDVFKNCFQEGCKICSFESLDDRMARLAADIQDPRSKLTILKAYKIPVQQPIEPLDVKSFAFENLHPAEGFRCHFCHQILKTKCTLRAHINHKHVVHAGPPKKRGRPRKPENEKVRREPRPRRTADILTRIKAEPEDPEYPNCSDFPEFAPPRARHGVAISHGVPAQRAPSDDHFLCEGDRLPQDRVVGLRWDEL</sequence>
<keyword evidence="4" id="KW-1185">Reference proteome</keyword>
<protein>
    <recommendedName>
        <fullName evidence="2">C2H2-type domain-containing protein</fullName>
    </recommendedName>
</protein>
<feature type="non-terminal residue" evidence="3">
    <location>
        <position position="324"/>
    </location>
</feature>
<name>A0AA36FXH1_9BILA</name>
<evidence type="ECO:0000256" key="1">
    <source>
        <dbReference type="SAM" id="MobiDB-lite"/>
    </source>
</evidence>
<proteinExistence type="predicted"/>
<feature type="compositionally biased region" description="Basic residues" evidence="1">
    <location>
        <begin position="224"/>
        <end position="236"/>
    </location>
</feature>
<dbReference type="Proteomes" id="UP001177023">
    <property type="component" value="Unassembled WGS sequence"/>
</dbReference>
<dbReference type="InterPro" id="IPR013087">
    <property type="entry name" value="Znf_C2H2_type"/>
</dbReference>
<feature type="region of interest" description="Disordered" evidence="1">
    <location>
        <begin position="224"/>
        <end position="252"/>
    </location>
</feature>
<dbReference type="AlphaFoldDB" id="A0AA36FXH1"/>
<feature type="compositionally biased region" description="Basic and acidic residues" evidence="1">
    <location>
        <begin position="237"/>
        <end position="252"/>
    </location>
</feature>
<dbReference type="PROSITE" id="PS00028">
    <property type="entry name" value="ZINC_FINGER_C2H2_1"/>
    <property type="match status" value="1"/>
</dbReference>
<evidence type="ECO:0000313" key="3">
    <source>
        <dbReference type="EMBL" id="CAJ0570414.1"/>
    </source>
</evidence>
<feature type="domain" description="C2H2-type" evidence="2">
    <location>
        <begin position="202"/>
        <end position="223"/>
    </location>
</feature>
<reference evidence="3" key="1">
    <citation type="submission" date="2023-06" db="EMBL/GenBank/DDBJ databases">
        <authorList>
            <person name="Delattre M."/>
        </authorList>
    </citation>
    <scope>NUCLEOTIDE SEQUENCE</scope>
    <source>
        <strain evidence="3">AF72</strain>
    </source>
</reference>
<evidence type="ECO:0000313" key="4">
    <source>
        <dbReference type="Proteomes" id="UP001177023"/>
    </source>
</evidence>
<accession>A0AA36FXH1</accession>
<gene>
    <name evidence="3" type="ORF">MSPICULIGERA_LOCUS8855</name>
</gene>
<comment type="caution">
    <text evidence="3">The sequence shown here is derived from an EMBL/GenBank/DDBJ whole genome shotgun (WGS) entry which is preliminary data.</text>
</comment>
<dbReference type="EMBL" id="CATQJA010002310">
    <property type="protein sequence ID" value="CAJ0570414.1"/>
    <property type="molecule type" value="Genomic_DNA"/>
</dbReference>
<evidence type="ECO:0000259" key="2">
    <source>
        <dbReference type="PROSITE" id="PS00028"/>
    </source>
</evidence>
<organism evidence="3 4">
    <name type="scientific">Mesorhabditis spiculigera</name>
    <dbReference type="NCBI Taxonomy" id="96644"/>
    <lineage>
        <taxon>Eukaryota</taxon>
        <taxon>Metazoa</taxon>
        <taxon>Ecdysozoa</taxon>
        <taxon>Nematoda</taxon>
        <taxon>Chromadorea</taxon>
        <taxon>Rhabditida</taxon>
        <taxon>Rhabditina</taxon>
        <taxon>Rhabditomorpha</taxon>
        <taxon>Rhabditoidea</taxon>
        <taxon>Rhabditidae</taxon>
        <taxon>Mesorhabditinae</taxon>
        <taxon>Mesorhabditis</taxon>
    </lineage>
</organism>